<evidence type="ECO:0000313" key="3">
    <source>
        <dbReference type="Proteomes" id="UP000886595"/>
    </source>
</evidence>
<dbReference type="OrthoDB" id="1108494at2759"/>
<dbReference type="PANTHER" id="PTHR33566:SF1">
    <property type="entry name" value="EN_SPM-LIKE TRANSPOSON-RELATED"/>
    <property type="match status" value="1"/>
</dbReference>
<dbReference type="Proteomes" id="UP000886595">
    <property type="component" value="Unassembled WGS sequence"/>
</dbReference>
<dbReference type="EMBL" id="JAAMPC010001594">
    <property type="protein sequence ID" value="KAG2239590.1"/>
    <property type="molecule type" value="Genomic_DNA"/>
</dbReference>
<dbReference type="AlphaFoldDB" id="A0A8X7NU64"/>
<dbReference type="PANTHER" id="PTHR33566">
    <property type="entry name" value="EN/SPM-LIKE TRANSPOSON-RELATED"/>
    <property type="match status" value="1"/>
</dbReference>
<evidence type="ECO:0000256" key="1">
    <source>
        <dbReference type="SAM" id="Coils"/>
    </source>
</evidence>
<gene>
    <name evidence="2" type="ORF">Bca52824_091548</name>
</gene>
<comment type="caution">
    <text evidence="2">The sequence shown here is derived from an EMBL/GenBank/DDBJ whole genome shotgun (WGS) entry which is preliminary data.</text>
</comment>
<keyword evidence="1" id="KW-0175">Coiled coil</keyword>
<accession>A0A8X7NU64</accession>
<organism evidence="2 3">
    <name type="scientific">Brassica carinata</name>
    <name type="common">Ethiopian mustard</name>
    <name type="synonym">Abyssinian cabbage</name>
    <dbReference type="NCBI Taxonomy" id="52824"/>
    <lineage>
        <taxon>Eukaryota</taxon>
        <taxon>Viridiplantae</taxon>
        <taxon>Streptophyta</taxon>
        <taxon>Embryophyta</taxon>
        <taxon>Tracheophyta</taxon>
        <taxon>Spermatophyta</taxon>
        <taxon>Magnoliopsida</taxon>
        <taxon>eudicotyledons</taxon>
        <taxon>Gunneridae</taxon>
        <taxon>Pentapetalae</taxon>
        <taxon>rosids</taxon>
        <taxon>malvids</taxon>
        <taxon>Brassicales</taxon>
        <taxon>Brassicaceae</taxon>
        <taxon>Brassiceae</taxon>
        <taxon>Brassica</taxon>
    </lineage>
</organism>
<feature type="coiled-coil region" evidence="1">
    <location>
        <begin position="774"/>
        <end position="804"/>
    </location>
</feature>
<sequence length="806" mass="89354">MDQKHIVKMDGEMLMQVELQGTNIKSREKAAQPLYSERCFPAIRGGFHGLYIFPLESKFPHLFKKAGTYIFSFSVGNSITCKKKVIVKPSSKVGSWKLGGNQETISVRVGSCLPPLSITCLDEYENQIPFTSVPSLEVKLKAGLDFEVPIYKIEANLVESGILKLKNMLVKTDGLDHIRPDYKATLEISSKDEPFSVSVACEVKPGPLKYVVENNPQALENLLPDSTVENYILEMFDGYNNHVAEGTTVSICLNGFCIQDSMGSDQKVDSDGCIDLSGILKVTAGYGKPVSLAIMSGKKEIFKKESQVEIRELRLLTELPEYCTAGTNLTNLKFKVTDSVGIMDTCINDDEKSNCSHTLSIESSSSSVDSTVRYAFVHGSCKITSLALPDTEGVFFKVFHSRHPELHMNLKIQLTSAQTFERDEVGSYEPDPRIYLTPQSKIGSTTNPWVTPTQQTPSSQPQFRVLSFRKMSSAISSQTAPVDMAQLNDYTEILKEKLNSYSERILEVNERLKCLEAKQEEAVQELSALQASLEPSGVSFPECLSTKESMMKHIEEKHPNTDASVFCSLYRNSPAPKSLLLSKQGVFGIVALLGSVASTSLSRVLSEYLGEDMLALVCKSSGLIQYSDLRLQAEAARLERSITSRSSVVCLGLTSPWIGGVVENDPQRKLAMDDPKQADGDPIPGFQGYAVNMINLAEEELIIKTNDGHGLRETLFYSLFRKLQVYETQAQAEEALKHISGDGAVSLDGFIAKGNKIITPRCSKTEIHFPITVRENEEEKWSNLEAARNRVRRAEKEIEEERSTVE</sequence>
<protein>
    <submittedName>
        <fullName evidence="2">Uncharacterized protein</fullName>
    </submittedName>
</protein>
<keyword evidence="3" id="KW-1185">Reference proteome</keyword>
<proteinExistence type="predicted"/>
<name>A0A8X7NU64_BRACI</name>
<feature type="coiled-coil region" evidence="1">
    <location>
        <begin position="491"/>
        <end position="532"/>
    </location>
</feature>
<reference evidence="2 3" key="1">
    <citation type="submission" date="2020-02" db="EMBL/GenBank/DDBJ databases">
        <authorList>
            <person name="Ma Q."/>
            <person name="Huang Y."/>
            <person name="Song X."/>
            <person name="Pei D."/>
        </authorList>
    </citation>
    <scope>NUCLEOTIDE SEQUENCE [LARGE SCALE GENOMIC DNA]</scope>
    <source>
        <strain evidence="2">Sxm20200214</strain>
        <tissue evidence="2">Leaf</tissue>
    </source>
</reference>
<evidence type="ECO:0000313" key="2">
    <source>
        <dbReference type="EMBL" id="KAG2239590.1"/>
    </source>
</evidence>